<dbReference type="EMBL" id="JAGIZQ010000004">
    <property type="protein sequence ID" value="KAH6631503.1"/>
    <property type="molecule type" value="Genomic_DNA"/>
</dbReference>
<dbReference type="Proteomes" id="UP000724584">
    <property type="component" value="Unassembled WGS sequence"/>
</dbReference>
<organism evidence="1 2">
    <name type="scientific">Chaetomium tenue</name>
    <dbReference type="NCBI Taxonomy" id="1854479"/>
    <lineage>
        <taxon>Eukaryota</taxon>
        <taxon>Fungi</taxon>
        <taxon>Dikarya</taxon>
        <taxon>Ascomycota</taxon>
        <taxon>Pezizomycotina</taxon>
        <taxon>Sordariomycetes</taxon>
        <taxon>Sordariomycetidae</taxon>
        <taxon>Sordariales</taxon>
        <taxon>Chaetomiaceae</taxon>
        <taxon>Chaetomium</taxon>
    </lineage>
</organism>
<comment type="caution">
    <text evidence="1">The sequence shown here is derived from an EMBL/GenBank/DDBJ whole genome shotgun (WGS) entry which is preliminary data.</text>
</comment>
<evidence type="ECO:0000313" key="2">
    <source>
        <dbReference type="Proteomes" id="UP000724584"/>
    </source>
</evidence>
<reference evidence="1 2" key="1">
    <citation type="journal article" date="2021" name="Nat. Commun.">
        <title>Genetic determinants of endophytism in the Arabidopsis root mycobiome.</title>
        <authorList>
            <person name="Mesny F."/>
            <person name="Miyauchi S."/>
            <person name="Thiergart T."/>
            <person name="Pickel B."/>
            <person name="Atanasova L."/>
            <person name="Karlsson M."/>
            <person name="Huettel B."/>
            <person name="Barry K.W."/>
            <person name="Haridas S."/>
            <person name="Chen C."/>
            <person name="Bauer D."/>
            <person name="Andreopoulos W."/>
            <person name="Pangilinan J."/>
            <person name="LaButti K."/>
            <person name="Riley R."/>
            <person name="Lipzen A."/>
            <person name="Clum A."/>
            <person name="Drula E."/>
            <person name="Henrissat B."/>
            <person name="Kohler A."/>
            <person name="Grigoriev I.V."/>
            <person name="Martin F.M."/>
            <person name="Hacquard S."/>
        </authorList>
    </citation>
    <scope>NUCLEOTIDE SEQUENCE [LARGE SCALE GENOMIC DNA]</scope>
    <source>
        <strain evidence="1 2">MPI-SDFR-AT-0079</strain>
    </source>
</reference>
<sequence length="765" mass="84305">MDAIPKRVEKRNRPPLSCEPCRTRKSKCNRATPCDSCLKRNQPSSCYYAANVRRGDANSKKTNLTDRLKSLEALVSSFASQDLVVQQRNRAEDGNATHGHVTNTTSSERPNSASGSDPSNGSWSSQSNDHKGLDPEAPRIRQTYDGAVNYVDSSHWLSVLEDIREVREHLSPEGNFLQQKIPPTGGARWEPELPEVSSVLGLNASSASLDEILTSLPPRPICDRLLSHYFNSRYLVLAIVHPFEFQKEYERFWEAPTKVPVLWVALLFSILSMATILLRLARPDEPDRQSLPPVKALQERTAQCLILGGFATANAYALEAFILHLQSRYVSEGKSSRASVHLWFEAGTVIRLAIRMGYHRDPSTTPSITPFQAEMRRRVWINIFQVDALISFQMGFPSMIPTAHCDARPPLNLDYSDLHPTMPTLPPPRPLTTDTPVLYMIAKSAVMATFKTIVSHTQSLPSPTNSSTTQSYARTIALDLEARSVYTTQVPPLLQRRDVARCGLDTAARIVERANIELLHLKSLVILHRRYVTYDDTTPSHLGKDGGGGGGGGGGDGMASGGHAARTSRRACVEAALEMLARQADLAQASRVGGRLYQERWMLMSLMAHDFLLAAMVLCLDLSVRLRRVEGRRLGGEEDGDGGLAGRTYHALQTSRAVWAATSSLSPEAHTATFALDLMLRKVSGTSSSTLPAADPGLPYADFMADVIDGATAPDWVSLLGLGEMVGAVADIGCRIFWINISRTRIWTPPTWRLGMERPAFRRNS</sequence>
<name>A0ACB7P7T5_9PEZI</name>
<proteinExistence type="predicted"/>
<evidence type="ECO:0000313" key="1">
    <source>
        <dbReference type="EMBL" id="KAH6631503.1"/>
    </source>
</evidence>
<keyword evidence="2" id="KW-1185">Reference proteome</keyword>
<protein>
    <submittedName>
        <fullName evidence="1">Uncharacterized protein</fullName>
    </submittedName>
</protein>
<accession>A0ACB7P7T5</accession>
<gene>
    <name evidence="1" type="ORF">F5144DRAFT_511113</name>
</gene>